<dbReference type="AlphaFoldDB" id="A0A7W9B9Q7"/>
<name>A0A7W9B9Q7_9SPHN</name>
<dbReference type="RefSeq" id="WP_184053089.1">
    <property type="nucleotide sequence ID" value="NZ_JACIJK010000001.1"/>
</dbReference>
<dbReference type="EMBL" id="JACIJK010000001">
    <property type="protein sequence ID" value="MBB5713221.1"/>
    <property type="molecule type" value="Genomic_DNA"/>
</dbReference>
<evidence type="ECO:0000313" key="2">
    <source>
        <dbReference type="EMBL" id="MBB5713221.1"/>
    </source>
</evidence>
<keyword evidence="3" id="KW-1185">Reference proteome</keyword>
<organism evidence="2 3">
    <name type="scientific">Sphingomonas aerophila</name>
    <dbReference type="NCBI Taxonomy" id="1344948"/>
    <lineage>
        <taxon>Bacteria</taxon>
        <taxon>Pseudomonadati</taxon>
        <taxon>Pseudomonadota</taxon>
        <taxon>Alphaproteobacteria</taxon>
        <taxon>Sphingomonadales</taxon>
        <taxon>Sphingomonadaceae</taxon>
        <taxon>Sphingomonas</taxon>
    </lineage>
</organism>
<feature type="transmembrane region" description="Helical" evidence="1">
    <location>
        <begin position="82"/>
        <end position="98"/>
    </location>
</feature>
<dbReference type="Proteomes" id="UP000546200">
    <property type="component" value="Unassembled WGS sequence"/>
</dbReference>
<feature type="transmembrane region" description="Helical" evidence="1">
    <location>
        <begin position="56"/>
        <end position="76"/>
    </location>
</feature>
<comment type="caution">
    <text evidence="2">The sequence shown here is derived from an EMBL/GenBank/DDBJ whole genome shotgun (WGS) entry which is preliminary data.</text>
</comment>
<reference evidence="2 3" key="1">
    <citation type="submission" date="2020-08" db="EMBL/GenBank/DDBJ databases">
        <title>Genomic Encyclopedia of Type Strains, Phase IV (KMG-IV): sequencing the most valuable type-strain genomes for metagenomic binning, comparative biology and taxonomic classification.</title>
        <authorList>
            <person name="Goeker M."/>
        </authorList>
    </citation>
    <scope>NUCLEOTIDE SEQUENCE [LARGE SCALE GENOMIC DNA]</scope>
    <source>
        <strain evidence="2 3">DSM 100044</strain>
    </source>
</reference>
<evidence type="ECO:0000256" key="1">
    <source>
        <dbReference type="SAM" id="Phobius"/>
    </source>
</evidence>
<keyword evidence="1" id="KW-0472">Membrane</keyword>
<keyword evidence="1" id="KW-1133">Transmembrane helix</keyword>
<feature type="transmembrane region" description="Helical" evidence="1">
    <location>
        <begin position="130"/>
        <end position="153"/>
    </location>
</feature>
<sequence length="186" mass="20312">MFNTTKAFKRQFIRTEGGYLIFPSRKLGAKLVTEAEYDQLLAEWESVAGRAGRWKTVGAVCAIVALWTLVSDWLSFSESADSLLTAAVVVTILARLLWSSTAPRRLVKGRPSVAPPRLPAQARREARAALSWPIVITILLISGLVFLGSIITLDRSASAWAWLIGSGALLGLYLWVGLKKLSDGRS</sequence>
<keyword evidence="1" id="KW-0812">Transmembrane</keyword>
<proteinExistence type="predicted"/>
<accession>A0A7W9B9Q7</accession>
<evidence type="ECO:0000313" key="3">
    <source>
        <dbReference type="Proteomes" id="UP000546200"/>
    </source>
</evidence>
<gene>
    <name evidence="2" type="ORF">FHS94_000040</name>
</gene>
<protein>
    <submittedName>
        <fullName evidence="2">Uncharacterized protein</fullName>
    </submittedName>
</protein>
<feature type="transmembrane region" description="Helical" evidence="1">
    <location>
        <begin position="159"/>
        <end position="178"/>
    </location>
</feature>